<evidence type="ECO:0000256" key="1">
    <source>
        <dbReference type="ARBA" id="ARBA00004434"/>
    </source>
</evidence>
<evidence type="ECO:0000256" key="5">
    <source>
        <dbReference type="ARBA" id="ARBA00022792"/>
    </source>
</evidence>
<keyword evidence="7 11" id="KW-1133">Transmembrane helix</keyword>
<accession>A0AAN7WP92</accession>
<evidence type="ECO:0000313" key="13">
    <source>
        <dbReference type="Proteomes" id="UP001306508"/>
    </source>
</evidence>
<evidence type="ECO:0000256" key="2">
    <source>
        <dbReference type="ARBA" id="ARBA00004673"/>
    </source>
</evidence>
<evidence type="ECO:0000256" key="7">
    <source>
        <dbReference type="ARBA" id="ARBA00022989"/>
    </source>
</evidence>
<evidence type="ECO:0000256" key="6">
    <source>
        <dbReference type="ARBA" id="ARBA00022946"/>
    </source>
</evidence>
<dbReference type="Gene3D" id="4.10.49.10">
    <property type="entry name" value="Cytochrome c oxidase subunit VIIc"/>
    <property type="match status" value="1"/>
</dbReference>
<organism evidence="12 13">
    <name type="scientific">Arxiozyma heterogenica</name>
    <dbReference type="NCBI Taxonomy" id="278026"/>
    <lineage>
        <taxon>Eukaryota</taxon>
        <taxon>Fungi</taxon>
        <taxon>Dikarya</taxon>
        <taxon>Ascomycota</taxon>
        <taxon>Saccharomycotina</taxon>
        <taxon>Saccharomycetes</taxon>
        <taxon>Saccharomycetales</taxon>
        <taxon>Saccharomycetaceae</taxon>
        <taxon>Arxiozyma</taxon>
    </lineage>
</organism>
<dbReference type="PANTHER" id="PTHR13313">
    <property type="entry name" value="CYTOCHROME C OXIDASE SUBUNIT VIIC"/>
    <property type="match status" value="1"/>
</dbReference>
<keyword evidence="8 11" id="KW-0496">Mitochondrion</keyword>
<dbReference type="AlphaFoldDB" id="A0AAN7WP92"/>
<evidence type="ECO:0000256" key="4">
    <source>
        <dbReference type="ARBA" id="ARBA00022692"/>
    </source>
</evidence>
<dbReference type="CDD" id="cd00929">
    <property type="entry name" value="Cyt_c_Oxidase_VIIc"/>
    <property type="match status" value="1"/>
</dbReference>
<keyword evidence="5 11" id="KW-0999">Mitochondrion inner membrane</keyword>
<dbReference type="InterPro" id="IPR036636">
    <property type="entry name" value="COX7C/Cox8_sf"/>
</dbReference>
<keyword evidence="6 11" id="KW-0809">Transit peptide</keyword>
<sequence>MLTQQLVRLSTRRTFSSIARSAAHFKEGVYSNIPFKVHDRKIPYGVVHFGFFALGFAVPFISCYVQLKKSGNI</sequence>
<comment type="subcellular location">
    <subcellularLocation>
        <location evidence="1 11">Mitochondrion inner membrane</location>
        <topology evidence="1 11">Single-pass membrane protein</topology>
    </subcellularLocation>
</comment>
<comment type="subunit">
    <text evidence="11">Component of the cytochrome c oxidase (complex IV, CIV), a multisubunit enzyme composed of a catalytic core of 3 subunits and several supernumerary subunits. The complex exists as a monomer or a dimer and forms supercomplexes (SCs) in the inner mitochondrial membrane with ubiquinol-cytochrome c oxidoreductase (cytochrome b-c1 complex, complex III, CIII).</text>
</comment>
<proteinExistence type="inferred from homology"/>
<keyword evidence="9 11" id="KW-0472">Membrane</keyword>
<dbReference type="Proteomes" id="UP001306508">
    <property type="component" value="Unassembled WGS sequence"/>
</dbReference>
<dbReference type="FunFam" id="4.10.49.10:FF:000001">
    <property type="entry name" value="Cytochrome c oxidase subunit 7C"/>
    <property type="match status" value="1"/>
</dbReference>
<comment type="caution">
    <text evidence="12">The sequence shown here is derived from an EMBL/GenBank/DDBJ whole genome shotgun (WGS) entry which is preliminary data.</text>
</comment>
<evidence type="ECO:0000256" key="9">
    <source>
        <dbReference type="ARBA" id="ARBA00023136"/>
    </source>
</evidence>
<dbReference type="InterPro" id="IPR004202">
    <property type="entry name" value="COX7C/Cox8"/>
</dbReference>
<evidence type="ECO:0000256" key="3">
    <source>
        <dbReference type="ARBA" id="ARBA00010514"/>
    </source>
</evidence>
<comment type="pathway">
    <text evidence="2 11">Energy metabolism; oxidative phosphorylation.</text>
</comment>
<comment type="similarity">
    <text evidence="3 11">Belongs to the cytochrome c oxidase VIIc family.</text>
</comment>
<evidence type="ECO:0000256" key="11">
    <source>
        <dbReference type="RuleBase" id="RU368123"/>
    </source>
</evidence>
<evidence type="ECO:0000256" key="10">
    <source>
        <dbReference type="ARBA" id="ARBA00071004"/>
    </source>
</evidence>
<evidence type="ECO:0000313" key="12">
    <source>
        <dbReference type="EMBL" id="KAK5780372.1"/>
    </source>
</evidence>
<comment type="function">
    <text evidence="11">Component of the cytochrome c oxidase, the last enzyme in the mitochondrial electron transport chain which drives oxidative phosphorylation. The respiratory chain contains 3 multisubunit complexes succinate dehydrogenase (complex II, CII), ubiquinol-cytochrome c oxidoreductase (cytochrome b-c1 complex, complex III, CIII) and cytochrome c oxidase (complex IV, CIV), that cooperate to transfer electrons derived from NADH and succinate to molecular oxygen, creating an electrochemical gradient over the inner membrane that drives transmembrane transport and the ATP synthase. Cytochrome c oxidase is the component of the respiratory chain that catalyzes the reduction of oxygen to water. Electrons originating from reduced cytochrome c in the intermembrane space (IMS) are transferred via the dinuclear copper A center (CU(A)) of subunit 2 and heme A of subunit 1 to the active site in subunit 1, a binuclear center (BNC) formed by heme A3 and copper B (CU(B)). The BNC reduces molecular oxygen to 2 water molecules using 4 electrons from cytochrome c in the IMS and 4 protons from the mitochondrial matrix.</text>
</comment>
<dbReference type="EMBL" id="JAWIZZ010000041">
    <property type="protein sequence ID" value="KAK5780372.1"/>
    <property type="molecule type" value="Genomic_DNA"/>
</dbReference>
<dbReference type="GO" id="GO:0005743">
    <property type="term" value="C:mitochondrial inner membrane"/>
    <property type="evidence" value="ECO:0007669"/>
    <property type="project" value="UniProtKB-SubCell"/>
</dbReference>
<evidence type="ECO:0000256" key="8">
    <source>
        <dbReference type="ARBA" id="ARBA00023128"/>
    </source>
</evidence>
<gene>
    <name evidence="12" type="ORF">RI543_002128</name>
</gene>
<dbReference type="GO" id="GO:0045277">
    <property type="term" value="C:respiratory chain complex IV"/>
    <property type="evidence" value="ECO:0007669"/>
    <property type="project" value="UniProtKB-UniRule"/>
</dbReference>
<name>A0AAN7WP92_9SACH</name>
<dbReference type="GO" id="GO:0006123">
    <property type="term" value="P:mitochondrial electron transport, cytochrome c to oxygen"/>
    <property type="evidence" value="ECO:0007669"/>
    <property type="project" value="UniProtKB-UniRule"/>
</dbReference>
<keyword evidence="13" id="KW-1185">Reference proteome</keyword>
<feature type="transmembrane region" description="Helical" evidence="11">
    <location>
        <begin position="46"/>
        <end position="67"/>
    </location>
</feature>
<dbReference type="Pfam" id="PF02935">
    <property type="entry name" value="COX7C"/>
    <property type="match status" value="1"/>
</dbReference>
<protein>
    <recommendedName>
        <fullName evidence="10 11">Cytochrome c oxidase subunit 8, mitochondrial</fullName>
    </recommendedName>
    <alternativeName>
        <fullName evidence="11">Cytochrome c oxidase polypeptide VIII</fullName>
    </alternativeName>
</protein>
<dbReference type="PANTHER" id="PTHR13313:SF0">
    <property type="entry name" value="CYTOCHROME C OXIDASE SUBUNIT 7C, MITOCHONDRIAL"/>
    <property type="match status" value="1"/>
</dbReference>
<dbReference type="SUPFAM" id="SSF81427">
    <property type="entry name" value="Mitochondrial cytochrome c oxidase subunit VIIc (aka VIIIa)"/>
    <property type="match status" value="1"/>
</dbReference>
<reference evidence="13" key="1">
    <citation type="submission" date="2023-07" db="EMBL/GenBank/DDBJ databases">
        <title>A draft genome of Kazachstania heterogenica Y-27499.</title>
        <authorList>
            <person name="Donic C."/>
            <person name="Kralova J.S."/>
            <person name="Fidel L."/>
            <person name="Ben-Dor S."/>
            <person name="Jung S."/>
        </authorList>
    </citation>
    <scope>NUCLEOTIDE SEQUENCE [LARGE SCALE GENOMIC DNA]</scope>
    <source>
        <strain evidence="13">Y27499</strain>
    </source>
</reference>
<keyword evidence="4 11" id="KW-0812">Transmembrane</keyword>